<feature type="domain" description="Beta-lactamase-related" evidence="2">
    <location>
        <begin position="49"/>
        <end position="409"/>
    </location>
</feature>
<proteinExistence type="predicted"/>
<evidence type="ECO:0000313" key="3">
    <source>
        <dbReference type="EMBL" id="SFQ33747.1"/>
    </source>
</evidence>
<dbReference type="Gene3D" id="3.40.710.10">
    <property type="entry name" value="DD-peptidase/beta-lactamase superfamily"/>
    <property type="match status" value="1"/>
</dbReference>
<accession>A0A1I5XPT4</accession>
<evidence type="ECO:0000256" key="1">
    <source>
        <dbReference type="SAM" id="SignalP"/>
    </source>
</evidence>
<dbReference type="Proteomes" id="UP000199031">
    <property type="component" value="Unassembled WGS sequence"/>
</dbReference>
<dbReference type="AlphaFoldDB" id="A0A1I5XPT4"/>
<dbReference type="PANTHER" id="PTHR43283">
    <property type="entry name" value="BETA-LACTAMASE-RELATED"/>
    <property type="match status" value="1"/>
</dbReference>
<dbReference type="RefSeq" id="WP_245751441.1">
    <property type="nucleotide sequence ID" value="NZ_FOXQ01000009.1"/>
</dbReference>
<name>A0A1I5XPT4_9BACT</name>
<dbReference type="PROSITE" id="PS51257">
    <property type="entry name" value="PROKAR_LIPOPROTEIN"/>
    <property type="match status" value="1"/>
</dbReference>
<dbReference type="STRING" id="1465490.SAMN05444277_10984"/>
<dbReference type="SUPFAM" id="SSF56601">
    <property type="entry name" value="beta-lactamase/transpeptidase-like"/>
    <property type="match status" value="1"/>
</dbReference>
<feature type="chain" id="PRO_5011482197" evidence="1">
    <location>
        <begin position="26"/>
        <end position="427"/>
    </location>
</feature>
<evidence type="ECO:0000259" key="2">
    <source>
        <dbReference type="Pfam" id="PF00144"/>
    </source>
</evidence>
<organism evidence="3 4">
    <name type="scientific">Parafilimonas terrae</name>
    <dbReference type="NCBI Taxonomy" id="1465490"/>
    <lineage>
        <taxon>Bacteria</taxon>
        <taxon>Pseudomonadati</taxon>
        <taxon>Bacteroidota</taxon>
        <taxon>Chitinophagia</taxon>
        <taxon>Chitinophagales</taxon>
        <taxon>Chitinophagaceae</taxon>
        <taxon>Parafilimonas</taxon>
    </lineage>
</organism>
<gene>
    <name evidence="3" type="ORF">SAMN05444277_10984</name>
</gene>
<evidence type="ECO:0000313" key="4">
    <source>
        <dbReference type="Proteomes" id="UP000199031"/>
    </source>
</evidence>
<keyword evidence="4" id="KW-1185">Reference proteome</keyword>
<keyword evidence="1" id="KW-0732">Signal</keyword>
<dbReference type="PANTHER" id="PTHR43283:SF3">
    <property type="entry name" value="BETA-LACTAMASE FAMILY PROTEIN (AFU_ORTHOLOGUE AFUA_5G07500)"/>
    <property type="match status" value="1"/>
</dbReference>
<reference evidence="3 4" key="1">
    <citation type="submission" date="2016-10" db="EMBL/GenBank/DDBJ databases">
        <authorList>
            <person name="de Groot N.N."/>
        </authorList>
    </citation>
    <scope>NUCLEOTIDE SEQUENCE [LARGE SCALE GENOMIC DNA]</scope>
    <source>
        <strain evidence="3 4">DSM 28286</strain>
    </source>
</reference>
<dbReference type="Pfam" id="PF00144">
    <property type="entry name" value="Beta-lactamase"/>
    <property type="match status" value="1"/>
</dbReference>
<sequence length="427" mass="47184">MTFIIKTKKLCMAVCMALSIIACNAQTTIRTGSTPNPDVDYKKLANIDTLANGYVNRNWIKGVATIVVKNGQIIQYKGYGYADAASEKPMQKNSIFRIASQTKAIVSTGILILYDQGKLSLNDPVSKYIPEFAHETVLDKFNAEDTTYTTVAAKRDITIKDLLTHTAGIDYAGIGSDNMKAIYAKNNIPSGLGVIDADLLTTVKTLGKLPLAFQPGTQWRYGLNIDVLGCLIEVISGMNLEDFLRENIFEPLGMNDTWFNLPADKSNRLTSVYTEDSLHNIIPWSKTNFGVDPTYPLISKHYFSGGAGLSSTTYDYAVFLQMIMNGGSYGSKTILSKRTTQMMLHPQLDFLFNGKNNFGLGFEITTDKGSADGSRNEGSFAWGGFFGTTYWADPKEHLICLIMTQQTPNSHNQLSQQFEQLVYASLK</sequence>
<dbReference type="InterPro" id="IPR001466">
    <property type="entry name" value="Beta-lactam-related"/>
</dbReference>
<dbReference type="InterPro" id="IPR050789">
    <property type="entry name" value="Diverse_Enzym_Activities"/>
</dbReference>
<protein>
    <submittedName>
        <fullName evidence="3">CubicO group peptidase, beta-lactamase class C family</fullName>
    </submittedName>
</protein>
<feature type="signal peptide" evidence="1">
    <location>
        <begin position="1"/>
        <end position="25"/>
    </location>
</feature>
<dbReference type="InterPro" id="IPR012338">
    <property type="entry name" value="Beta-lactam/transpept-like"/>
</dbReference>
<dbReference type="EMBL" id="FOXQ01000009">
    <property type="protein sequence ID" value="SFQ33747.1"/>
    <property type="molecule type" value="Genomic_DNA"/>
</dbReference>